<protein>
    <submittedName>
        <fullName evidence="4">Response regulator</fullName>
    </submittedName>
</protein>
<evidence type="ECO:0000313" key="5">
    <source>
        <dbReference type="Proteomes" id="UP000653472"/>
    </source>
</evidence>
<dbReference type="CDD" id="cd00156">
    <property type="entry name" value="REC"/>
    <property type="match status" value="1"/>
</dbReference>
<accession>A0A969WCQ6</accession>
<dbReference type="InterPro" id="IPR050595">
    <property type="entry name" value="Bact_response_regulator"/>
</dbReference>
<dbReference type="PROSITE" id="PS50110">
    <property type="entry name" value="RESPONSE_REGULATORY"/>
    <property type="match status" value="1"/>
</dbReference>
<dbReference type="SMART" id="SM00448">
    <property type="entry name" value="REC"/>
    <property type="match status" value="1"/>
</dbReference>
<dbReference type="InterPro" id="IPR011006">
    <property type="entry name" value="CheY-like_superfamily"/>
</dbReference>
<dbReference type="AlphaFoldDB" id="A0A969WCQ6"/>
<comment type="caution">
    <text evidence="4">The sequence shown here is derived from an EMBL/GenBank/DDBJ whole genome shotgun (WGS) entry which is preliminary data.</text>
</comment>
<dbReference type="PANTHER" id="PTHR44591:SF3">
    <property type="entry name" value="RESPONSE REGULATORY DOMAIN-CONTAINING PROTEIN"/>
    <property type="match status" value="1"/>
</dbReference>
<gene>
    <name evidence="4" type="ORF">G7Y82_15360</name>
</gene>
<evidence type="ECO:0000256" key="2">
    <source>
        <dbReference type="PROSITE-ProRule" id="PRU00169"/>
    </source>
</evidence>
<dbReference type="Pfam" id="PF00072">
    <property type="entry name" value="Response_reg"/>
    <property type="match status" value="1"/>
</dbReference>
<evidence type="ECO:0000256" key="1">
    <source>
        <dbReference type="ARBA" id="ARBA00022553"/>
    </source>
</evidence>
<evidence type="ECO:0000259" key="3">
    <source>
        <dbReference type="PROSITE" id="PS50110"/>
    </source>
</evidence>
<dbReference type="GO" id="GO:0000160">
    <property type="term" value="P:phosphorelay signal transduction system"/>
    <property type="evidence" value="ECO:0007669"/>
    <property type="project" value="InterPro"/>
</dbReference>
<dbReference type="PANTHER" id="PTHR44591">
    <property type="entry name" value="STRESS RESPONSE REGULATOR PROTEIN 1"/>
    <property type="match status" value="1"/>
</dbReference>
<feature type="modified residue" description="4-aspartylphosphate" evidence="2">
    <location>
        <position position="49"/>
    </location>
</feature>
<dbReference type="EMBL" id="JAAVXB010000009">
    <property type="protein sequence ID" value="NKF23695.1"/>
    <property type="molecule type" value="Genomic_DNA"/>
</dbReference>
<organism evidence="4 5">
    <name type="scientific">Solimonas marina</name>
    <dbReference type="NCBI Taxonomy" id="2714601"/>
    <lineage>
        <taxon>Bacteria</taxon>
        <taxon>Pseudomonadati</taxon>
        <taxon>Pseudomonadota</taxon>
        <taxon>Gammaproteobacteria</taxon>
        <taxon>Nevskiales</taxon>
        <taxon>Nevskiaceae</taxon>
        <taxon>Solimonas</taxon>
    </lineage>
</organism>
<name>A0A969WCQ6_9GAMM</name>
<dbReference type="InterPro" id="IPR001789">
    <property type="entry name" value="Sig_transdc_resp-reg_receiver"/>
</dbReference>
<evidence type="ECO:0000313" key="4">
    <source>
        <dbReference type="EMBL" id="NKF23695.1"/>
    </source>
</evidence>
<dbReference type="Gene3D" id="3.40.50.2300">
    <property type="match status" value="1"/>
</dbReference>
<dbReference type="SUPFAM" id="SSF52172">
    <property type="entry name" value="CheY-like"/>
    <property type="match status" value="1"/>
</dbReference>
<proteinExistence type="predicted"/>
<keyword evidence="1 2" id="KW-0597">Phosphoprotein</keyword>
<reference evidence="4" key="1">
    <citation type="submission" date="2020-03" db="EMBL/GenBank/DDBJ databases">
        <title>Solimonas marina sp. nov., isolated from deep seawater of the Pacific Ocean.</title>
        <authorList>
            <person name="Liu X."/>
            <person name="Lai Q."/>
            <person name="Sun F."/>
            <person name="Gai Y."/>
            <person name="Li G."/>
            <person name="Shao Z."/>
        </authorList>
    </citation>
    <scope>NUCLEOTIDE SEQUENCE</scope>
    <source>
        <strain evidence="4">C16B3</strain>
    </source>
</reference>
<dbReference type="Proteomes" id="UP000653472">
    <property type="component" value="Unassembled WGS sequence"/>
</dbReference>
<sequence length="115" mass="12646">MLLVEDEPGTLNTTAMLLEMSGFRVSKAPNGRRGLDMLLSERPDLLVTDYMMPHMDGLQLIAAVRAEPTLEGLPILLMSAALPAEAARQQVADGFISKPFDYDEFERRVRALLGG</sequence>
<feature type="domain" description="Response regulatory" evidence="3">
    <location>
        <begin position="1"/>
        <end position="113"/>
    </location>
</feature>
<keyword evidence="5" id="KW-1185">Reference proteome</keyword>